<reference evidence="2 3" key="1">
    <citation type="submission" date="2017-08" db="EMBL/GenBank/DDBJ databases">
        <title>Infants hospitalized years apart are colonized by the same room-sourced microbial strains.</title>
        <authorList>
            <person name="Brooks B."/>
            <person name="Olm M.R."/>
            <person name="Firek B.A."/>
            <person name="Baker R."/>
            <person name="Thomas B.C."/>
            <person name="Morowitz M.J."/>
            <person name="Banfield J.F."/>
        </authorList>
    </citation>
    <scope>NUCLEOTIDE SEQUENCE [LARGE SCALE GENOMIC DNA]</scope>
    <source>
        <strain evidence="2">S2_018_000_R3_119</strain>
    </source>
</reference>
<comment type="caution">
    <text evidence="2">The sequence shown here is derived from an EMBL/GenBank/DDBJ whole genome shotgun (WGS) entry which is preliminary data.</text>
</comment>
<proteinExistence type="predicted"/>
<feature type="compositionally biased region" description="Basic and acidic residues" evidence="1">
    <location>
        <begin position="8"/>
        <end position="24"/>
    </location>
</feature>
<gene>
    <name evidence="2" type="ORF">DI640_00710</name>
</gene>
<evidence type="ECO:0000313" key="2">
    <source>
        <dbReference type="EMBL" id="PZO76965.1"/>
    </source>
</evidence>
<name>A0A2W5B107_9SPHN</name>
<evidence type="ECO:0000256" key="1">
    <source>
        <dbReference type="SAM" id="MobiDB-lite"/>
    </source>
</evidence>
<organism evidence="2 3">
    <name type="scientific">Sphingomonas taxi</name>
    <dbReference type="NCBI Taxonomy" id="1549858"/>
    <lineage>
        <taxon>Bacteria</taxon>
        <taxon>Pseudomonadati</taxon>
        <taxon>Pseudomonadota</taxon>
        <taxon>Alphaproteobacteria</taxon>
        <taxon>Sphingomonadales</taxon>
        <taxon>Sphingomonadaceae</taxon>
        <taxon>Sphingomonas</taxon>
    </lineage>
</organism>
<accession>A0A2W5B107</accession>
<dbReference type="EMBL" id="QFMX01000001">
    <property type="protein sequence ID" value="PZO76965.1"/>
    <property type="molecule type" value="Genomic_DNA"/>
</dbReference>
<protein>
    <submittedName>
        <fullName evidence="2">Uncharacterized protein</fullName>
    </submittedName>
</protein>
<dbReference type="AlphaFoldDB" id="A0A2W5B107"/>
<dbReference type="Proteomes" id="UP000249555">
    <property type="component" value="Unassembled WGS sequence"/>
</dbReference>
<evidence type="ECO:0000313" key="3">
    <source>
        <dbReference type="Proteomes" id="UP000249555"/>
    </source>
</evidence>
<feature type="region of interest" description="Disordered" evidence="1">
    <location>
        <begin position="1"/>
        <end position="24"/>
    </location>
</feature>
<sequence>MLNMPAKLMREANGDDDAAQEHEPVASGSLVQMVEAFTALDPAEVEGLVIKCAGRDRPITSAEVRDLRLTSAAV</sequence>